<dbReference type="RefSeq" id="WP_166843526.1">
    <property type="nucleotide sequence ID" value="NZ_JAAONY010000005.1"/>
</dbReference>
<organism evidence="2 3">
    <name type="scientific">Pseudoteredinibacter isoporae</name>
    <dbReference type="NCBI Taxonomy" id="570281"/>
    <lineage>
        <taxon>Bacteria</taxon>
        <taxon>Pseudomonadati</taxon>
        <taxon>Pseudomonadota</taxon>
        <taxon>Gammaproteobacteria</taxon>
        <taxon>Cellvibrionales</taxon>
        <taxon>Cellvibrionaceae</taxon>
        <taxon>Pseudoteredinibacter</taxon>
    </lineage>
</organism>
<sequence length="201" mass="22846">MSQERRRFFRIDDSIGVAYRLLTEEELANQVEGDITPVDSLNLIASYDNKIANLCGQLHTRDPLIAELMETLNAKLSAVINQLEMDSYLVRKVAYKVHEVNISACGMALFADESLPEGATISLEMSLKPGNHLVQCYATVVSCSMNEENQKFYIRMDFANMSEHDQEVLIQHIVRRQGDQLREARQDIPNRIEVKGDVVEE</sequence>
<feature type="domain" description="PilZ" evidence="1">
    <location>
        <begin position="95"/>
        <end position="173"/>
    </location>
</feature>
<keyword evidence="2" id="KW-0966">Cell projection</keyword>
<dbReference type="AlphaFoldDB" id="A0A7X0N018"/>
<evidence type="ECO:0000313" key="3">
    <source>
        <dbReference type="Proteomes" id="UP000528457"/>
    </source>
</evidence>
<proteinExistence type="predicted"/>
<gene>
    <name evidence="2" type="ORF">HNR48_004102</name>
</gene>
<dbReference type="Proteomes" id="UP000528457">
    <property type="component" value="Unassembled WGS sequence"/>
</dbReference>
<dbReference type="Pfam" id="PF07238">
    <property type="entry name" value="PilZ"/>
    <property type="match status" value="1"/>
</dbReference>
<protein>
    <submittedName>
        <fullName evidence="2">C-di-GMP-binding flagellar brake protein YcgR</fullName>
    </submittedName>
</protein>
<dbReference type="InParanoid" id="A0A7X0N018"/>
<keyword evidence="2" id="KW-0969">Cilium</keyword>
<name>A0A7X0N018_9GAMM</name>
<evidence type="ECO:0000313" key="2">
    <source>
        <dbReference type="EMBL" id="MBB6523787.1"/>
    </source>
</evidence>
<accession>A0A7X0N018</accession>
<reference evidence="2 3" key="1">
    <citation type="submission" date="2020-08" db="EMBL/GenBank/DDBJ databases">
        <title>Genomic Encyclopedia of Type Strains, Phase IV (KMG-IV): sequencing the most valuable type-strain genomes for metagenomic binning, comparative biology and taxonomic classification.</title>
        <authorList>
            <person name="Goeker M."/>
        </authorList>
    </citation>
    <scope>NUCLEOTIDE SEQUENCE [LARGE SCALE GENOMIC DNA]</scope>
    <source>
        <strain evidence="2 3">DSM 22368</strain>
    </source>
</reference>
<dbReference type="GO" id="GO:0035438">
    <property type="term" value="F:cyclic-di-GMP binding"/>
    <property type="evidence" value="ECO:0007669"/>
    <property type="project" value="InterPro"/>
</dbReference>
<keyword evidence="3" id="KW-1185">Reference proteome</keyword>
<keyword evidence="2" id="KW-0282">Flagellum</keyword>
<dbReference type="Gene3D" id="2.40.10.220">
    <property type="entry name" value="predicted glycosyltransferase like domains"/>
    <property type="match status" value="1"/>
</dbReference>
<dbReference type="EMBL" id="JACHHT010000005">
    <property type="protein sequence ID" value="MBB6523787.1"/>
    <property type="molecule type" value="Genomic_DNA"/>
</dbReference>
<comment type="caution">
    <text evidence="2">The sequence shown here is derived from an EMBL/GenBank/DDBJ whole genome shotgun (WGS) entry which is preliminary data.</text>
</comment>
<dbReference type="InterPro" id="IPR009875">
    <property type="entry name" value="PilZ_domain"/>
</dbReference>
<evidence type="ECO:0000259" key="1">
    <source>
        <dbReference type="Pfam" id="PF07238"/>
    </source>
</evidence>